<sequence>MSMWQFMASLDGYIAANTPENDKGLTEKEKNELFEWL</sequence>
<evidence type="ECO:0000313" key="2">
    <source>
        <dbReference type="Proteomes" id="UP000531231"/>
    </source>
</evidence>
<reference evidence="1 2" key="1">
    <citation type="submission" date="2020-08" db="EMBL/GenBank/DDBJ databases">
        <title>Genomic Encyclopedia of Type Strains, Phase IV (KMG-IV): sequencing the most valuable type-strain genomes for metagenomic binning, comparative biology and taxonomic classification.</title>
        <authorList>
            <person name="Goeker M."/>
        </authorList>
    </citation>
    <scope>NUCLEOTIDE SEQUENCE [LARGE SCALE GENOMIC DNA]</scope>
    <source>
        <strain evidence="1 2">DSM 25620</strain>
    </source>
</reference>
<accession>A0A7W8AJZ3</accession>
<organism evidence="1 2">
    <name type="scientific">Pseudochrobactrum saccharolyticum</name>
    <dbReference type="NCBI Taxonomy" id="354352"/>
    <lineage>
        <taxon>Bacteria</taxon>
        <taxon>Pseudomonadati</taxon>
        <taxon>Pseudomonadota</taxon>
        <taxon>Alphaproteobacteria</taxon>
        <taxon>Hyphomicrobiales</taxon>
        <taxon>Brucellaceae</taxon>
        <taxon>Pseudochrobactrum</taxon>
    </lineage>
</organism>
<keyword evidence="2" id="KW-1185">Reference proteome</keyword>
<gene>
    <name evidence="1" type="ORF">HNQ68_002293</name>
</gene>
<comment type="caution">
    <text evidence="1">The sequence shown here is derived from an EMBL/GenBank/DDBJ whole genome shotgun (WGS) entry which is preliminary data.</text>
</comment>
<proteinExistence type="predicted"/>
<name>A0A7W8AJZ3_9HYPH</name>
<dbReference type="AlphaFoldDB" id="A0A7W8AJZ3"/>
<evidence type="ECO:0000313" key="1">
    <source>
        <dbReference type="EMBL" id="MBB5091752.1"/>
    </source>
</evidence>
<dbReference type="EMBL" id="JACHIL010000003">
    <property type="protein sequence ID" value="MBB5091752.1"/>
    <property type="molecule type" value="Genomic_DNA"/>
</dbReference>
<dbReference type="Proteomes" id="UP000531231">
    <property type="component" value="Unassembled WGS sequence"/>
</dbReference>
<protein>
    <submittedName>
        <fullName evidence="1">Uncharacterized protein</fullName>
    </submittedName>
</protein>